<protein>
    <submittedName>
        <fullName evidence="1">Uncharacterized protein</fullName>
    </submittedName>
</protein>
<sequence>MRFSFFSLFPISLFLLLFPLTFHSATGNKLIRNTCKLISQDTSNVKYDFCKTSLQAAWARYYYRNLEALGSVSLTLVKNSVTDTRSYIIEYQIKAWKNNSSQPHVRTRLQDCFKLHLDAIDDLEKPVKSYMSQKYTEEKKQLQPLLFLLLVKNGSRTENTPHHPTRKMRSLFSLFPLLFYLFTFHGATGNKLIRNTCKLISKDTPNVKYEFCKTSLEAAWDEDYYPSLATMGSVTLELVMKNVTNTKSYIEDLKDDTSEPDLNACLSDCLELYSNTISDLEEVVDDYKSRKYQDASEGTNAVLTSLTTCEDGFKDRGLASPLMERNNDAFQLSTIAVNILKMLTKDSTIVQSIRA</sequence>
<evidence type="ECO:0000313" key="1">
    <source>
        <dbReference type="EMBL" id="KAI8572515.1"/>
    </source>
</evidence>
<comment type="caution">
    <text evidence="1">The sequence shown here is derived from an EMBL/GenBank/DDBJ whole genome shotgun (WGS) entry which is preliminary data.</text>
</comment>
<reference evidence="1" key="1">
    <citation type="submission" date="2022-02" db="EMBL/GenBank/DDBJ databases">
        <title>Plant Genome Project.</title>
        <authorList>
            <person name="Zhang R.-G."/>
        </authorList>
    </citation>
    <scope>NUCLEOTIDE SEQUENCE</scope>
    <source>
        <strain evidence="1">AT1</strain>
    </source>
</reference>
<dbReference type="EMBL" id="CM046388">
    <property type="protein sequence ID" value="KAI8572515.1"/>
    <property type="molecule type" value="Genomic_DNA"/>
</dbReference>
<evidence type="ECO:0000313" key="2">
    <source>
        <dbReference type="Proteomes" id="UP001062846"/>
    </source>
</evidence>
<name>A0ACC0Q465_RHOML</name>
<keyword evidence="2" id="KW-1185">Reference proteome</keyword>
<gene>
    <name evidence="1" type="ORF">RHMOL_Rhmol01G0205200</name>
</gene>
<organism evidence="1 2">
    <name type="scientific">Rhododendron molle</name>
    <name type="common">Chinese azalea</name>
    <name type="synonym">Azalea mollis</name>
    <dbReference type="NCBI Taxonomy" id="49168"/>
    <lineage>
        <taxon>Eukaryota</taxon>
        <taxon>Viridiplantae</taxon>
        <taxon>Streptophyta</taxon>
        <taxon>Embryophyta</taxon>
        <taxon>Tracheophyta</taxon>
        <taxon>Spermatophyta</taxon>
        <taxon>Magnoliopsida</taxon>
        <taxon>eudicotyledons</taxon>
        <taxon>Gunneridae</taxon>
        <taxon>Pentapetalae</taxon>
        <taxon>asterids</taxon>
        <taxon>Ericales</taxon>
        <taxon>Ericaceae</taxon>
        <taxon>Ericoideae</taxon>
        <taxon>Rhodoreae</taxon>
        <taxon>Rhododendron</taxon>
    </lineage>
</organism>
<dbReference type="Proteomes" id="UP001062846">
    <property type="component" value="Chromosome 1"/>
</dbReference>
<accession>A0ACC0Q465</accession>
<proteinExistence type="predicted"/>